<keyword evidence="3 6" id="KW-1133">Transmembrane helix</keyword>
<dbReference type="InterPro" id="IPR011701">
    <property type="entry name" value="MFS"/>
</dbReference>
<proteinExistence type="predicted"/>
<protein>
    <submittedName>
        <fullName evidence="8">Major facilitator superfamily domain-containing protein</fullName>
    </submittedName>
</protein>
<dbReference type="AlphaFoldDB" id="A0AAD4KEH6"/>
<feature type="transmembrane region" description="Helical" evidence="6">
    <location>
        <begin position="189"/>
        <end position="210"/>
    </location>
</feature>
<feature type="transmembrane region" description="Helical" evidence="6">
    <location>
        <begin position="153"/>
        <end position="177"/>
    </location>
</feature>
<reference evidence="8" key="1">
    <citation type="submission" date="2021-12" db="EMBL/GenBank/DDBJ databases">
        <title>Convergent genome expansion in fungi linked to evolution of root-endophyte symbiosis.</title>
        <authorList>
            <consortium name="DOE Joint Genome Institute"/>
            <person name="Ke Y.-H."/>
            <person name="Bonito G."/>
            <person name="Liao H.-L."/>
            <person name="Looney B."/>
            <person name="Rojas-Flechas A."/>
            <person name="Nash J."/>
            <person name="Hameed K."/>
            <person name="Schadt C."/>
            <person name="Martin F."/>
            <person name="Crous P.W."/>
            <person name="Miettinen O."/>
            <person name="Magnuson J.K."/>
            <person name="Labbe J."/>
            <person name="Jacobson D."/>
            <person name="Doktycz M.J."/>
            <person name="Veneault-Fourrey C."/>
            <person name="Kuo A."/>
            <person name="Mondo S."/>
            <person name="Calhoun S."/>
            <person name="Riley R."/>
            <person name="Ohm R."/>
            <person name="LaButti K."/>
            <person name="Andreopoulos B."/>
            <person name="Pangilinan J."/>
            <person name="Nolan M."/>
            <person name="Tritt A."/>
            <person name="Clum A."/>
            <person name="Lipzen A."/>
            <person name="Daum C."/>
            <person name="Barry K."/>
            <person name="Grigoriev I.V."/>
            <person name="Vilgalys R."/>
        </authorList>
    </citation>
    <scope>NUCLEOTIDE SEQUENCE</scope>
    <source>
        <strain evidence="8">PMI_201</strain>
    </source>
</reference>
<organism evidence="8 9">
    <name type="scientific">Talaromyces proteolyticus</name>
    <dbReference type="NCBI Taxonomy" id="1131652"/>
    <lineage>
        <taxon>Eukaryota</taxon>
        <taxon>Fungi</taxon>
        <taxon>Dikarya</taxon>
        <taxon>Ascomycota</taxon>
        <taxon>Pezizomycotina</taxon>
        <taxon>Eurotiomycetes</taxon>
        <taxon>Eurotiomycetidae</taxon>
        <taxon>Eurotiales</taxon>
        <taxon>Trichocomaceae</taxon>
        <taxon>Talaromyces</taxon>
        <taxon>Talaromyces sect. Bacilispori</taxon>
    </lineage>
</organism>
<evidence type="ECO:0000256" key="6">
    <source>
        <dbReference type="SAM" id="Phobius"/>
    </source>
</evidence>
<feature type="transmembrane region" description="Helical" evidence="6">
    <location>
        <begin position="334"/>
        <end position="354"/>
    </location>
</feature>
<dbReference type="InterPro" id="IPR020846">
    <property type="entry name" value="MFS_dom"/>
</dbReference>
<feature type="transmembrane region" description="Helical" evidence="6">
    <location>
        <begin position="68"/>
        <end position="87"/>
    </location>
</feature>
<dbReference type="RefSeq" id="XP_046066615.1">
    <property type="nucleotide sequence ID" value="XM_046212219.1"/>
</dbReference>
<dbReference type="GO" id="GO:0022857">
    <property type="term" value="F:transmembrane transporter activity"/>
    <property type="evidence" value="ECO:0007669"/>
    <property type="project" value="InterPro"/>
</dbReference>
<evidence type="ECO:0000256" key="1">
    <source>
        <dbReference type="ARBA" id="ARBA00004141"/>
    </source>
</evidence>
<keyword evidence="9" id="KW-1185">Reference proteome</keyword>
<evidence type="ECO:0000256" key="5">
    <source>
        <dbReference type="SAM" id="MobiDB-lite"/>
    </source>
</evidence>
<comment type="caution">
    <text evidence="8">The sequence shown here is derived from an EMBL/GenBank/DDBJ whole genome shotgun (WGS) entry which is preliminary data.</text>
</comment>
<dbReference type="FunFam" id="1.20.1250.20:FF:000011">
    <property type="entry name" value="MFS multidrug transporter, putative"/>
    <property type="match status" value="1"/>
</dbReference>
<feature type="transmembrane region" description="Helical" evidence="6">
    <location>
        <begin position="222"/>
        <end position="239"/>
    </location>
</feature>
<dbReference type="Proteomes" id="UP001201262">
    <property type="component" value="Unassembled WGS sequence"/>
</dbReference>
<gene>
    <name evidence="8" type="ORF">BGW36DRAFT_307176</name>
</gene>
<dbReference type="PROSITE" id="PS50850">
    <property type="entry name" value="MFS"/>
    <property type="match status" value="1"/>
</dbReference>
<feature type="transmembrane region" description="Helical" evidence="6">
    <location>
        <begin position="400"/>
        <end position="422"/>
    </location>
</feature>
<evidence type="ECO:0000313" key="8">
    <source>
        <dbReference type="EMBL" id="KAH8690332.1"/>
    </source>
</evidence>
<dbReference type="EMBL" id="JAJTJA010000014">
    <property type="protein sequence ID" value="KAH8690332.1"/>
    <property type="molecule type" value="Genomic_DNA"/>
</dbReference>
<feature type="region of interest" description="Disordered" evidence="5">
    <location>
        <begin position="1"/>
        <end position="52"/>
    </location>
</feature>
<feature type="domain" description="Major facilitator superfamily (MFS) profile" evidence="7">
    <location>
        <begin position="64"/>
        <end position="503"/>
    </location>
</feature>
<keyword evidence="4 6" id="KW-0472">Membrane</keyword>
<feature type="transmembrane region" description="Helical" evidence="6">
    <location>
        <begin position="99"/>
        <end position="117"/>
    </location>
</feature>
<keyword evidence="2 6" id="KW-0812">Transmembrane</keyword>
<feature type="transmembrane region" description="Helical" evidence="6">
    <location>
        <begin position="468"/>
        <end position="490"/>
    </location>
</feature>
<feature type="transmembrane region" description="Helical" evidence="6">
    <location>
        <begin position="375"/>
        <end position="394"/>
    </location>
</feature>
<sequence>MQAEGDIEGGRLDDNQGRNRISNGEDHNTIPVAKEEKDSTLVDWNGPDDPENPQNWSALRKWMITTNMGLVAFCATFSSSIFSTATAATASESNVSQEVMILGTSVFVLGFSFGPIFWGPLSEIFGRRIPLFTGIIGFVVFQIPVAVASNVQTIVICRFIGGCFGAAPLAVVGGGLADIWNPVDRTMAICIFAGGTFIGPVGAPIVGGFIVDSHLGWRRTLWITLIMSVFFSIIGFFTIPETSPSAILQHRAKNLRYQTKNWALHAKADEHRVDPWSIVTVYLARPLTMLYQEPILLLMTLYMSFIYGILYLFFEAFPIIFQENRGWNEGVSGLPFLSIIIGVIMGSVIMVYSTKTRFVRKYRENGNKFVPEERLPPMVLGAIVLPIGLFWFAWTDNPHILWVPQVIAAAPVGMGIFIGFWQGLNYLIDCYGPSSNSAIAGNTFLRSLAGAGFPLFATPMYHNLGVPWATSLLAFLCIVFVPAPIVFYYYGARIRSWSTMTAK</sequence>
<dbReference type="GO" id="GO:0005886">
    <property type="term" value="C:plasma membrane"/>
    <property type="evidence" value="ECO:0007669"/>
    <property type="project" value="TreeGrafter"/>
</dbReference>
<dbReference type="InterPro" id="IPR036259">
    <property type="entry name" value="MFS_trans_sf"/>
</dbReference>
<feature type="transmembrane region" description="Helical" evidence="6">
    <location>
        <begin position="129"/>
        <end position="147"/>
    </location>
</feature>
<dbReference type="CDD" id="cd17323">
    <property type="entry name" value="MFS_Tpo1_MDR_like"/>
    <property type="match status" value="1"/>
</dbReference>
<dbReference type="Pfam" id="PF07690">
    <property type="entry name" value="MFS_1"/>
    <property type="match status" value="1"/>
</dbReference>
<comment type="subcellular location">
    <subcellularLocation>
        <location evidence="1">Membrane</location>
        <topology evidence="1">Multi-pass membrane protein</topology>
    </subcellularLocation>
</comment>
<feature type="transmembrane region" description="Helical" evidence="6">
    <location>
        <begin position="443"/>
        <end position="462"/>
    </location>
</feature>
<accession>A0AAD4KEH6</accession>
<dbReference type="Gene3D" id="1.20.1250.20">
    <property type="entry name" value="MFS general substrate transporter like domains"/>
    <property type="match status" value="1"/>
</dbReference>
<evidence type="ECO:0000259" key="7">
    <source>
        <dbReference type="PROSITE" id="PS50850"/>
    </source>
</evidence>
<name>A0AAD4KEH6_9EURO</name>
<evidence type="ECO:0000256" key="2">
    <source>
        <dbReference type="ARBA" id="ARBA00022692"/>
    </source>
</evidence>
<dbReference type="PANTHER" id="PTHR23502:SF47">
    <property type="entry name" value="MAJOR FACILITATOR SUPERFAMILY (MFS) PROFILE DOMAIN-CONTAINING PROTEIN-RELATED"/>
    <property type="match status" value="1"/>
</dbReference>
<dbReference type="PANTHER" id="PTHR23502">
    <property type="entry name" value="MAJOR FACILITATOR SUPERFAMILY"/>
    <property type="match status" value="1"/>
</dbReference>
<evidence type="ECO:0000313" key="9">
    <source>
        <dbReference type="Proteomes" id="UP001201262"/>
    </source>
</evidence>
<evidence type="ECO:0000256" key="4">
    <source>
        <dbReference type="ARBA" id="ARBA00023136"/>
    </source>
</evidence>
<feature type="compositionally biased region" description="Basic and acidic residues" evidence="5">
    <location>
        <begin position="8"/>
        <end position="40"/>
    </location>
</feature>
<dbReference type="GeneID" id="70242506"/>
<evidence type="ECO:0000256" key="3">
    <source>
        <dbReference type="ARBA" id="ARBA00022989"/>
    </source>
</evidence>
<dbReference type="SUPFAM" id="SSF103473">
    <property type="entry name" value="MFS general substrate transporter"/>
    <property type="match status" value="1"/>
</dbReference>
<feature type="transmembrane region" description="Helical" evidence="6">
    <location>
        <begin position="295"/>
        <end position="314"/>
    </location>
</feature>